<evidence type="ECO:0000313" key="7">
    <source>
        <dbReference type="Proteomes" id="UP000662818"/>
    </source>
</evidence>
<keyword evidence="7" id="KW-1185">Reference proteome</keyword>
<evidence type="ECO:0000313" key="6">
    <source>
        <dbReference type="Proteomes" id="UP000562045"/>
    </source>
</evidence>
<reference evidence="5 7" key="1">
    <citation type="submission" date="2017-06" db="EMBL/GenBank/DDBJ databases">
        <title>Complete Genome Sequence of the Soil Carbazole-Degrading Bacterium Nocardioides aromaticivorans IC177.</title>
        <authorList>
            <person name="Vejarano F."/>
            <person name="Suzuki-Minakuchi C."/>
            <person name="Ohtsubo Y."/>
            <person name="Tsuda M."/>
            <person name="Okada K."/>
            <person name="Nojiri H."/>
        </authorList>
    </citation>
    <scope>NUCLEOTIDE SEQUENCE [LARGE SCALE GENOMIC DNA]</scope>
    <source>
        <strain evidence="5 7">IC177</strain>
    </source>
</reference>
<protein>
    <submittedName>
        <fullName evidence="4">Mce-associated membrane protein</fullName>
    </submittedName>
</protein>
<gene>
    <name evidence="4" type="ORF">BJ993_004210</name>
    <name evidence="5" type="ORF">CFH99_11595</name>
</gene>
<dbReference type="EMBL" id="CP022295">
    <property type="protein sequence ID" value="QSR26272.1"/>
    <property type="molecule type" value="Genomic_DNA"/>
</dbReference>
<dbReference type="Proteomes" id="UP000662818">
    <property type="component" value="Chromosome"/>
</dbReference>
<evidence type="ECO:0000313" key="5">
    <source>
        <dbReference type="EMBL" id="QSR26272.1"/>
    </source>
</evidence>
<dbReference type="PANTHER" id="PTHR37042:SF4">
    <property type="entry name" value="OUTER MEMBRANE PROTEIN RV1973"/>
    <property type="match status" value="1"/>
</dbReference>
<keyword evidence="3" id="KW-1133">Transmembrane helix</keyword>
<organism evidence="4 6">
    <name type="scientific">Nocardioides aromaticivorans</name>
    <dbReference type="NCBI Taxonomy" id="200618"/>
    <lineage>
        <taxon>Bacteria</taxon>
        <taxon>Bacillati</taxon>
        <taxon>Actinomycetota</taxon>
        <taxon>Actinomycetes</taxon>
        <taxon>Propionibacteriales</taxon>
        <taxon>Nocardioidaceae</taxon>
        <taxon>Nocardioides</taxon>
    </lineage>
</organism>
<dbReference type="GO" id="GO:0016020">
    <property type="term" value="C:membrane"/>
    <property type="evidence" value="ECO:0007669"/>
    <property type="project" value="UniProtKB-SubCell"/>
</dbReference>
<evidence type="ECO:0000256" key="3">
    <source>
        <dbReference type="SAM" id="Phobius"/>
    </source>
</evidence>
<keyword evidence="3" id="KW-0812">Transmembrane</keyword>
<dbReference type="Proteomes" id="UP000562045">
    <property type="component" value="Unassembled WGS sequence"/>
</dbReference>
<keyword evidence="2 3" id="KW-0472">Membrane</keyword>
<dbReference type="RefSeq" id="WP_051931839.1">
    <property type="nucleotide sequence ID" value="NZ_CP022295.1"/>
</dbReference>
<evidence type="ECO:0000256" key="1">
    <source>
        <dbReference type="ARBA" id="ARBA00004370"/>
    </source>
</evidence>
<dbReference type="EMBL" id="JACBZM010000001">
    <property type="protein sequence ID" value="NYI47130.1"/>
    <property type="molecule type" value="Genomic_DNA"/>
</dbReference>
<evidence type="ECO:0000313" key="4">
    <source>
        <dbReference type="EMBL" id="NYI47130.1"/>
    </source>
</evidence>
<proteinExistence type="predicted"/>
<reference evidence="4 6" key="2">
    <citation type="submission" date="2020-07" db="EMBL/GenBank/DDBJ databases">
        <title>Sequencing the genomes of 1000 actinobacteria strains.</title>
        <authorList>
            <person name="Klenk H.-P."/>
        </authorList>
    </citation>
    <scope>NUCLEOTIDE SEQUENCE [LARGE SCALE GENOMIC DNA]</scope>
    <source>
        <strain evidence="4 6">DSM 15131</strain>
    </source>
</reference>
<evidence type="ECO:0000256" key="2">
    <source>
        <dbReference type="ARBA" id="ARBA00023136"/>
    </source>
</evidence>
<comment type="subcellular location">
    <subcellularLocation>
        <location evidence="1">Membrane</location>
    </subcellularLocation>
</comment>
<feature type="transmembrane region" description="Helical" evidence="3">
    <location>
        <begin position="16"/>
        <end position="37"/>
    </location>
</feature>
<dbReference type="PANTHER" id="PTHR37042">
    <property type="entry name" value="OUTER MEMBRANE PROTEIN RV1973"/>
    <property type="match status" value="1"/>
</dbReference>
<name>A0A7Z0CQM0_9ACTN</name>
<dbReference type="AlphaFoldDB" id="A0A7Z0CQM0"/>
<sequence length="193" mass="20781">MTPTSPDSSSRVRLNITLYAATVVLACAAIFLGFVLWQDKDDEATPQLGADVGRGVVTEVGEAPDDVQARVAAQLDSASEMAAAMTNLDYRDPDKAITTVQALASGDFLKQYNSATSDLKKLAAQAKSTMTGKVVWTGLVSGDKDSATVIVATTGTVSNKQTDFKERENNYRIQIELVLDKGKWLTRDLQFVT</sequence>
<accession>A0A7Z0CQM0</accession>